<keyword evidence="3 4" id="KW-0687">Ribonucleoprotein</keyword>
<feature type="binding site" evidence="4">
    <location>
        <position position="35"/>
    </location>
    <ligand>
        <name>Zn(2+)</name>
        <dbReference type="ChEBI" id="CHEBI:29105"/>
    </ligand>
</feature>
<dbReference type="SUPFAM" id="SSF57829">
    <property type="entry name" value="Zn-binding ribosomal proteins"/>
    <property type="match status" value="1"/>
</dbReference>
<feature type="binding site" evidence="4">
    <location>
        <position position="51"/>
    </location>
    <ligand>
        <name>Zn(2+)</name>
        <dbReference type="ChEBI" id="CHEBI:29105"/>
    </ligand>
</feature>
<dbReference type="GO" id="GO:0070180">
    <property type="term" value="F:large ribosomal subunit rRNA binding"/>
    <property type="evidence" value="ECO:0007669"/>
    <property type="project" value="UniProtKB-UniRule"/>
</dbReference>
<keyword evidence="6" id="KW-1185">Reference proteome</keyword>
<dbReference type="GO" id="GO:0006412">
    <property type="term" value="P:translation"/>
    <property type="evidence" value="ECO:0007669"/>
    <property type="project" value="UniProtKB-UniRule"/>
</dbReference>
<evidence type="ECO:0000256" key="2">
    <source>
        <dbReference type="ARBA" id="ARBA00022980"/>
    </source>
</evidence>
<comment type="subunit">
    <text evidence="4">Part of the 50S ribosomal subunit.</text>
</comment>
<feature type="binding site" evidence="4">
    <location>
        <position position="32"/>
    </location>
    <ligand>
        <name>Zn(2+)</name>
        <dbReference type="ChEBI" id="CHEBI:29105"/>
    </ligand>
</feature>
<dbReference type="STRING" id="666510.ASAC_1136"/>
<dbReference type="NCBIfam" id="NF003058">
    <property type="entry name" value="PRK03976.1"/>
    <property type="match status" value="1"/>
</dbReference>
<dbReference type="InterPro" id="IPR011331">
    <property type="entry name" value="Ribosomal_eL37/eL43"/>
</dbReference>
<dbReference type="HAMAP" id="MF_00327">
    <property type="entry name" value="Ribosomal_eL43"/>
    <property type="match status" value="1"/>
</dbReference>
<protein>
    <recommendedName>
        <fullName evidence="4">Large ribosomal subunit protein eL43</fullName>
    </recommendedName>
</protein>
<evidence type="ECO:0000313" key="6">
    <source>
        <dbReference type="Proteomes" id="UP000000346"/>
    </source>
</evidence>
<accession>D9Q2K3</accession>
<dbReference type="Gene3D" id="2.20.25.30">
    <property type="match status" value="1"/>
</dbReference>
<dbReference type="GO" id="GO:1990904">
    <property type="term" value="C:ribonucleoprotein complex"/>
    <property type="evidence" value="ECO:0007669"/>
    <property type="project" value="UniProtKB-KW"/>
</dbReference>
<dbReference type="GO" id="GO:0005840">
    <property type="term" value="C:ribosome"/>
    <property type="evidence" value="ECO:0007669"/>
    <property type="project" value="UniProtKB-KW"/>
</dbReference>
<comment type="caution">
    <text evidence="4">Lacks conserved residue(s) required for the propagation of feature annotation.</text>
</comment>
<dbReference type="Proteomes" id="UP000000346">
    <property type="component" value="Chromosome"/>
</dbReference>
<dbReference type="EMBL" id="CP001742">
    <property type="protein sequence ID" value="ADL19541.1"/>
    <property type="molecule type" value="Genomic_DNA"/>
</dbReference>
<proteinExistence type="inferred from homology"/>
<comment type="function">
    <text evidence="4">Binds to the 23S rRNA.</text>
</comment>
<dbReference type="PANTHER" id="PTHR48129:SF1">
    <property type="entry name" value="LARGE RIBOSOMAL SUBUNIT PROTEIN EL43"/>
    <property type="match status" value="1"/>
</dbReference>
<reference evidence="5 6" key="1">
    <citation type="journal article" date="2010" name="Appl. Environ. Microbiol.">
        <title>The genome sequence of the crenarchaeon Acidilobus saccharovorans supports a new order, Acidilobales, and suggests an important ecological role in terrestrial acidic hot springs.</title>
        <authorList>
            <person name="Mardanov A.V."/>
            <person name="Svetlitchnyi V.A."/>
            <person name="Beletsky A.V."/>
            <person name="Prokofeva M.I."/>
            <person name="Bonch-Osmolovskaya E.A."/>
            <person name="Ravin N.V."/>
            <person name="Skryabin K.G."/>
        </authorList>
    </citation>
    <scope>NUCLEOTIDE SEQUENCE [LARGE SCALE GENOMIC DNA]</scope>
    <source>
        <strain evidence="6">DSM 16705 / JCM 18335 / VKM B-2471 / 345-15</strain>
    </source>
</reference>
<keyword evidence="1 4" id="KW-0694">RNA-binding</keyword>
<gene>
    <name evidence="4" type="primary">rpl37ae</name>
    <name evidence="5" type="ordered locus">ASAC_1136</name>
</gene>
<feature type="binding site" evidence="4">
    <location>
        <position position="54"/>
    </location>
    <ligand>
        <name>Zn(2+)</name>
        <dbReference type="ChEBI" id="CHEBI:29105"/>
    </ligand>
</feature>
<keyword evidence="2 4" id="KW-0689">Ribosomal protein</keyword>
<keyword evidence="4" id="KW-0699">rRNA-binding</keyword>
<dbReference type="FunCoup" id="D9Q2K3">
    <property type="interactions" value="154"/>
</dbReference>
<evidence type="ECO:0000313" key="5">
    <source>
        <dbReference type="EMBL" id="ADL19541.1"/>
    </source>
</evidence>
<dbReference type="AlphaFoldDB" id="D9Q2K3"/>
<dbReference type="PANTHER" id="PTHR48129">
    <property type="entry name" value="60S RIBOSOMAL PROTEIN L37A"/>
    <property type="match status" value="1"/>
</dbReference>
<dbReference type="KEGG" id="asc:ASAC_1136"/>
<dbReference type="GO" id="GO:0008270">
    <property type="term" value="F:zinc ion binding"/>
    <property type="evidence" value="ECO:0007669"/>
    <property type="project" value="UniProtKB-UniRule"/>
</dbReference>
<evidence type="ECO:0000256" key="3">
    <source>
        <dbReference type="ARBA" id="ARBA00023274"/>
    </source>
</evidence>
<evidence type="ECO:0000256" key="4">
    <source>
        <dbReference type="HAMAP-Rule" id="MF_00327"/>
    </source>
</evidence>
<dbReference type="InterPro" id="IPR002674">
    <property type="entry name" value="Ribosomal_eL43"/>
</dbReference>
<dbReference type="InParanoid" id="D9Q2K3"/>
<name>D9Q2K3_ACIS3</name>
<organism evidence="5 6">
    <name type="scientific">Acidilobus saccharovorans (strain DSM 16705 / JCM 18335 / VKM B-2471 / 345-15)</name>
    <dbReference type="NCBI Taxonomy" id="666510"/>
    <lineage>
        <taxon>Archaea</taxon>
        <taxon>Thermoproteota</taxon>
        <taxon>Thermoprotei</taxon>
        <taxon>Acidilobales</taxon>
        <taxon>Acidilobaceae</taxon>
        <taxon>Acidilobus</taxon>
    </lineage>
</organism>
<dbReference type="Pfam" id="PF01780">
    <property type="entry name" value="Ribosomal_L37ae"/>
    <property type="match status" value="1"/>
</dbReference>
<evidence type="ECO:0000256" key="1">
    <source>
        <dbReference type="ARBA" id="ARBA00022884"/>
    </source>
</evidence>
<dbReference type="HOGENOM" id="CLU_141199_2_0_2"/>
<sequence>MGITGRYGARYGSTLRKRVKAVLEKRYADHTCPFCGSVGTLKRISTGVWKCAKCGRVWAGGAYVPRTEVATYLPPYYSTSGM</sequence>
<dbReference type="eggNOG" id="arCOG04208">
    <property type="taxonomic scope" value="Archaea"/>
</dbReference>
<dbReference type="InterPro" id="IPR050522">
    <property type="entry name" value="Ribosomal_protein_eL43"/>
</dbReference>
<comment type="similarity">
    <text evidence="4">Belongs to the eukaryotic ribosomal protein eL43 family. Putative zinc-binding subfamily.</text>
</comment>
<dbReference type="GO" id="GO:0003735">
    <property type="term" value="F:structural constituent of ribosome"/>
    <property type="evidence" value="ECO:0007669"/>
    <property type="project" value="InterPro"/>
</dbReference>
<dbReference type="InterPro" id="IPR011332">
    <property type="entry name" value="Ribosomal_zn-bd"/>
</dbReference>